<feature type="transmembrane region" description="Helical" evidence="1">
    <location>
        <begin position="146"/>
        <end position="165"/>
    </location>
</feature>
<keyword evidence="1" id="KW-1133">Transmembrane helix</keyword>
<organism evidence="2 3">
    <name type="scientific">Agarivorans aestuarii</name>
    <dbReference type="NCBI Taxonomy" id="1563703"/>
    <lineage>
        <taxon>Bacteria</taxon>
        <taxon>Pseudomonadati</taxon>
        <taxon>Pseudomonadota</taxon>
        <taxon>Gammaproteobacteria</taxon>
        <taxon>Alteromonadales</taxon>
        <taxon>Alteromonadaceae</taxon>
        <taxon>Agarivorans</taxon>
    </lineage>
</organism>
<dbReference type="Proteomes" id="UP001310248">
    <property type="component" value="Unassembled WGS sequence"/>
</dbReference>
<accession>A0ABU7G3G4</accession>
<evidence type="ECO:0000256" key="1">
    <source>
        <dbReference type="SAM" id="Phobius"/>
    </source>
</evidence>
<feature type="transmembrane region" description="Helical" evidence="1">
    <location>
        <begin position="122"/>
        <end position="140"/>
    </location>
</feature>
<evidence type="ECO:0000313" key="2">
    <source>
        <dbReference type="EMBL" id="MEE1673719.1"/>
    </source>
</evidence>
<keyword evidence="3" id="KW-1185">Reference proteome</keyword>
<dbReference type="RefSeq" id="WP_329774968.1">
    <property type="nucleotide sequence ID" value="NZ_JAYDYW010000006.1"/>
</dbReference>
<keyword evidence="1" id="KW-0812">Transmembrane</keyword>
<keyword evidence="1" id="KW-0472">Membrane</keyword>
<gene>
    <name evidence="2" type="ORF">SNR37_003146</name>
</gene>
<comment type="caution">
    <text evidence="2">The sequence shown here is derived from an EMBL/GenBank/DDBJ whole genome shotgun (WGS) entry which is preliminary data.</text>
</comment>
<sequence>MDSTEWLKLLLAFIPAIGTYSVLKFNQVQTMKIKAELIEKLSNAMNQPTPNKHSVTELFALIHKVKFKFEDIIALCDDSDCAKITQAVRTAPNLITYENGRVVYTGIGLNRFFRWLDKYHTFYFYWFSVIALTSSAIATLFGEGSIAIIGMMGTVFATAWFATAIKDRKFAETVDYLIERSQLEDSQALAVSAEPENTE</sequence>
<dbReference type="EMBL" id="JAYDYW010000006">
    <property type="protein sequence ID" value="MEE1673719.1"/>
    <property type="molecule type" value="Genomic_DNA"/>
</dbReference>
<reference evidence="3" key="1">
    <citation type="submission" date="2023-07" db="EMBL/GenBank/DDBJ databases">
        <title>Draft genome sequence of Agarivorans aestuarii strain ZMCS4, a CAZymes producing bacteria isolated from the marine brown algae Clodostephus spongiosus.</title>
        <authorList>
            <person name="Lorente B."/>
            <person name="Cabral C."/>
            <person name="Frias J."/>
            <person name="Faria J."/>
            <person name="Toubarro D."/>
        </authorList>
    </citation>
    <scope>NUCLEOTIDE SEQUENCE [LARGE SCALE GENOMIC DNA]</scope>
    <source>
        <strain evidence="3">ZMCS4</strain>
    </source>
</reference>
<proteinExistence type="predicted"/>
<name>A0ABU7G3G4_9ALTE</name>
<feature type="transmembrane region" description="Helical" evidence="1">
    <location>
        <begin position="6"/>
        <end position="23"/>
    </location>
</feature>
<protein>
    <submittedName>
        <fullName evidence="2">Uncharacterized protein</fullName>
    </submittedName>
</protein>
<evidence type="ECO:0000313" key="3">
    <source>
        <dbReference type="Proteomes" id="UP001310248"/>
    </source>
</evidence>